<protein>
    <submittedName>
        <fullName evidence="1">Uncharacterized protein</fullName>
    </submittedName>
</protein>
<keyword evidence="2" id="KW-1185">Reference proteome</keyword>
<proteinExistence type="predicted"/>
<accession>A0AA40ASA7</accession>
<evidence type="ECO:0000313" key="2">
    <source>
        <dbReference type="Proteomes" id="UP001172102"/>
    </source>
</evidence>
<gene>
    <name evidence="1" type="ORF">B0H67DRAFT_211849</name>
</gene>
<dbReference type="Proteomes" id="UP001172102">
    <property type="component" value="Unassembled WGS sequence"/>
</dbReference>
<comment type="caution">
    <text evidence="1">The sequence shown here is derived from an EMBL/GenBank/DDBJ whole genome shotgun (WGS) entry which is preliminary data.</text>
</comment>
<name>A0AA40ASA7_9PEZI</name>
<evidence type="ECO:0000313" key="1">
    <source>
        <dbReference type="EMBL" id="KAK0721063.1"/>
    </source>
</evidence>
<dbReference type="AlphaFoldDB" id="A0AA40ASA7"/>
<dbReference type="EMBL" id="JAUKUA010000003">
    <property type="protein sequence ID" value="KAK0721063.1"/>
    <property type="molecule type" value="Genomic_DNA"/>
</dbReference>
<reference evidence="1" key="1">
    <citation type="submission" date="2023-06" db="EMBL/GenBank/DDBJ databases">
        <title>Genome-scale phylogeny and comparative genomics of the fungal order Sordariales.</title>
        <authorList>
            <consortium name="Lawrence Berkeley National Laboratory"/>
            <person name="Hensen N."/>
            <person name="Bonometti L."/>
            <person name="Westerberg I."/>
            <person name="Brannstrom I.O."/>
            <person name="Guillou S."/>
            <person name="Cros-Aarteil S."/>
            <person name="Calhoun S."/>
            <person name="Haridas S."/>
            <person name="Kuo A."/>
            <person name="Mondo S."/>
            <person name="Pangilinan J."/>
            <person name="Riley R."/>
            <person name="Labutti K."/>
            <person name="Andreopoulos B."/>
            <person name="Lipzen A."/>
            <person name="Chen C."/>
            <person name="Yanf M."/>
            <person name="Daum C."/>
            <person name="Ng V."/>
            <person name="Clum A."/>
            <person name="Steindorff A."/>
            <person name="Ohm R."/>
            <person name="Martin F."/>
            <person name="Silar P."/>
            <person name="Natvig D."/>
            <person name="Lalanne C."/>
            <person name="Gautier V."/>
            <person name="Ament-Velasquez S.L."/>
            <person name="Kruys A."/>
            <person name="Hutchinson M.I."/>
            <person name="Powell A.J."/>
            <person name="Barry K."/>
            <person name="Miller A.N."/>
            <person name="Grigoriev I.V."/>
            <person name="Debuchy R."/>
            <person name="Gladieux P."/>
            <person name="Thoren M.H."/>
            <person name="Johannesson H."/>
        </authorList>
    </citation>
    <scope>NUCLEOTIDE SEQUENCE</scope>
    <source>
        <strain evidence="1">SMH4607-1</strain>
    </source>
</reference>
<organism evidence="1 2">
    <name type="scientific">Lasiosphaeris hirsuta</name>
    <dbReference type="NCBI Taxonomy" id="260670"/>
    <lineage>
        <taxon>Eukaryota</taxon>
        <taxon>Fungi</taxon>
        <taxon>Dikarya</taxon>
        <taxon>Ascomycota</taxon>
        <taxon>Pezizomycotina</taxon>
        <taxon>Sordariomycetes</taxon>
        <taxon>Sordariomycetidae</taxon>
        <taxon>Sordariales</taxon>
        <taxon>Lasiosphaeriaceae</taxon>
        <taxon>Lasiosphaeris</taxon>
    </lineage>
</organism>
<sequence length="78" mass="9417">MSKLPLSFRYFPSQTLLFFLFGRSAVLQHQETRGSMSIAWETVMMFLYGTHRGTDTRKTRREDTFKLWMMMNNHGWLY</sequence>